<dbReference type="InterPro" id="IPR050570">
    <property type="entry name" value="Cell_wall_metabolism_enzyme"/>
</dbReference>
<organism evidence="4 5">
    <name type="scientific">Bacterioplanes sanyensis</name>
    <dbReference type="NCBI Taxonomy" id="1249553"/>
    <lineage>
        <taxon>Bacteria</taxon>
        <taxon>Pseudomonadati</taxon>
        <taxon>Pseudomonadota</taxon>
        <taxon>Gammaproteobacteria</taxon>
        <taxon>Oceanospirillales</taxon>
        <taxon>Oceanospirillaceae</taxon>
        <taxon>Bacterioplanes</taxon>
    </lineage>
</organism>
<dbReference type="KEGG" id="bsan:CHH28_00270"/>
<dbReference type="PANTHER" id="PTHR21666">
    <property type="entry name" value="PEPTIDASE-RELATED"/>
    <property type="match status" value="1"/>
</dbReference>
<dbReference type="PANTHER" id="PTHR21666:SF291">
    <property type="entry name" value="STAGE II SPORULATION PROTEIN Q"/>
    <property type="match status" value="1"/>
</dbReference>
<dbReference type="CDD" id="cd12797">
    <property type="entry name" value="M23_peptidase"/>
    <property type="match status" value="1"/>
</dbReference>
<protein>
    <recommendedName>
        <fullName evidence="3">M23ase beta-sheet core domain-containing protein</fullName>
    </recommendedName>
</protein>
<keyword evidence="1" id="KW-0175">Coiled coil</keyword>
<proteinExistence type="predicted"/>
<keyword evidence="2" id="KW-0472">Membrane</keyword>
<evidence type="ECO:0000256" key="1">
    <source>
        <dbReference type="SAM" id="Coils"/>
    </source>
</evidence>
<reference evidence="4 5" key="1">
    <citation type="submission" date="2017-07" db="EMBL/GenBank/DDBJ databases">
        <title>Annotated genome sequence of Bacterioplanes sanyensis isolated from Red Sea.</title>
        <authorList>
            <person name="Rehman Z.U."/>
        </authorList>
    </citation>
    <scope>NUCLEOTIDE SEQUENCE [LARGE SCALE GENOMIC DNA]</scope>
    <source>
        <strain evidence="4 5">NV9</strain>
    </source>
</reference>
<keyword evidence="2" id="KW-0812">Transmembrane</keyword>
<feature type="domain" description="M23ase beta-sheet core" evidence="3">
    <location>
        <begin position="206"/>
        <end position="299"/>
    </location>
</feature>
<feature type="coiled-coil region" evidence="1">
    <location>
        <begin position="59"/>
        <end position="104"/>
    </location>
</feature>
<gene>
    <name evidence="4" type="ORF">CHH28_00270</name>
</gene>
<dbReference type="SUPFAM" id="SSF51261">
    <property type="entry name" value="Duplicated hybrid motif"/>
    <property type="match status" value="1"/>
</dbReference>
<evidence type="ECO:0000256" key="2">
    <source>
        <dbReference type="SAM" id="Phobius"/>
    </source>
</evidence>
<name>A0A222FG84_9GAMM</name>
<dbReference type="InterPro" id="IPR016047">
    <property type="entry name" value="M23ase_b-sheet_dom"/>
</dbReference>
<accession>A0A222FG84</accession>
<dbReference type="GO" id="GO:0004222">
    <property type="term" value="F:metalloendopeptidase activity"/>
    <property type="evidence" value="ECO:0007669"/>
    <property type="project" value="TreeGrafter"/>
</dbReference>
<keyword evidence="5" id="KW-1185">Reference proteome</keyword>
<dbReference type="Pfam" id="PF01551">
    <property type="entry name" value="Peptidase_M23"/>
    <property type="match status" value="1"/>
</dbReference>
<dbReference type="AlphaFoldDB" id="A0A222FG84"/>
<dbReference type="RefSeq" id="WP_094058431.1">
    <property type="nucleotide sequence ID" value="NZ_CP022530.1"/>
</dbReference>
<evidence type="ECO:0000313" key="4">
    <source>
        <dbReference type="EMBL" id="ASP37213.1"/>
    </source>
</evidence>
<dbReference type="InterPro" id="IPR011055">
    <property type="entry name" value="Dup_hybrid_motif"/>
</dbReference>
<dbReference type="FunFam" id="2.70.70.10:FF:000006">
    <property type="entry name" value="M23 family peptidase"/>
    <property type="match status" value="1"/>
</dbReference>
<feature type="transmembrane region" description="Helical" evidence="2">
    <location>
        <begin position="24"/>
        <end position="45"/>
    </location>
</feature>
<dbReference type="Proteomes" id="UP000202440">
    <property type="component" value="Chromosome"/>
</dbReference>
<dbReference type="Gene3D" id="2.70.70.10">
    <property type="entry name" value="Glucose Permease (Domain IIA)"/>
    <property type="match status" value="1"/>
</dbReference>
<sequence length="308" mass="33865">MNIIIVGRRHGESKTLTLSTTAKTMMLGLLFALPFAMGSGGYWLAQHLADEGILDLNTAKAWERDLDHQRQQLQQIREQTGQELDALTLRLAELQARLVRLDALGERLIDVADLQGEEFDFGVAPAMGGPGELGQSYQSPEINDVLDQLAASIDSREQQLEVLDDLMSADKFNKATFVAGRPITRGWMSSRYGNRTDPFTGRPAWHAGVDFAGKDGADIVAVAAGVVTWSGDRFGYGNMVELNHGNGYKTRYAHCKELKVDVGDVVRKGDVIALMGSTGRSTGPHVHFEVYKNGRTVDPAAYIHRRPR</sequence>
<dbReference type="OrthoDB" id="9805070at2"/>
<keyword evidence="2" id="KW-1133">Transmembrane helix</keyword>
<evidence type="ECO:0000313" key="5">
    <source>
        <dbReference type="Proteomes" id="UP000202440"/>
    </source>
</evidence>
<evidence type="ECO:0000259" key="3">
    <source>
        <dbReference type="Pfam" id="PF01551"/>
    </source>
</evidence>
<dbReference type="EMBL" id="CP022530">
    <property type="protein sequence ID" value="ASP37213.1"/>
    <property type="molecule type" value="Genomic_DNA"/>
</dbReference>